<evidence type="ECO:0000259" key="1">
    <source>
        <dbReference type="Pfam" id="PF14478"/>
    </source>
</evidence>
<evidence type="ECO:0000313" key="2">
    <source>
        <dbReference type="EMBL" id="TCS78303.1"/>
    </source>
</evidence>
<dbReference type="Proteomes" id="UP000295726">
    <property type="component" value="Unassembled WGS sequence"/>
</dbReference>
<name>A0A4R3K693_9FIRM</name>
<evidence type="ECO:0000313" key="3">
    <source>
        <dbReference type="Proteomes" id="UP000295726"/>
    </source>
</evidence>
<reference evidence="2 3" key="1">
    <citation type="submission" date="2019-03" db="EMBL/GenBank/DDBJ databases">
        <title>Genomic Encyclopedia of Type Strains, Phase IV (KMG-IV): sequencing the most valuable type-strain genomes for metagenomic binning, comparative biology and taxonomic classification.</title>
        <authorList>
            <person name="Goeker M."/>
        </authorList>
    </citation>
    <scope>NUCLEOTIDE SEQUENCE [LARGE SCALE GENOMIC DNA]</scope>
    <source>
        <strain evidence="2 3">DSM 29489</strain>
    </source>
</reference>
<sequence>MEKKDSKKHIIIGLVVLLVILAGLLFAYTRFKPSPSGDNKTVAITVVDSNAKEKNYTVKTDAKYLQQVLEDTEGLTYKGTEGDYGLMITEVNGETADFNKDKAYWSFYINGEYCSYGIAEQPVADGDKFKIVYEVQE</sequence>
<dbReference type="Pfam" id="PF14478">
    <property type="entry name" value="DUF4430"/>
    <property type="match status" value="1"/>
</dbReference>
<comment type="caution">
    <text evidence="2">The sequence shown here is derived from an EMBL/GenBank/DDBJ whole genome shotgun (WGS) entry which is preliminary data.</text>
</comment>
<dbReference type="Gene3D" id="2.170.130.30">
    <property type="match status" value="1"/>
</dbReference>
<protein>
    <submittedName>
        <fullName evidence="2">Uncharacterized protein DUF4430</fullName>
    </submittedName>
</protein>
<dbReference type="InterPro" id="IPR027954">
    <property type="entry name" value="Transcobalamin-like_C"/>
</dbReference>
<keyword evidence="3" id="KW-1185">Reference proteome</keyword>
<dbReference type="RefSeq" id="WP_132381389.1">
    <property type="nucleotide sequence ID" value="NZ_DAISRC010000186.1"/>
</dbReference>
<gene>
    <name evidence="2" type="ORF">EDD59_11262</name>
</gene>
<proteinExistence type="predicted"/>
<organism evidence="2 3">
    <name type="scientific">Muricomes intestini</name>
    <dbReference type="NCBI Taxonomy" id="1796634"/>
    <lineage>
        <taxon>Bacteria</taxon>
        <taxon>Bacillati</taxon>
        <taxon>Bacillota</taxon>
        <taxon>Clostridia</taxon>
        <taxon>Lachnospirales</taxon>
        <taxon>Lachnospiraceae</taxon>
        <taxon>Muricomes</taxon>
    </lineage>
</organism>
<feature type="domain" description="Transcobalamin-like C-terminal" evidence="1">
    <location>
        <begin position="65"/>
        <end position="131"/>
    </location>
</feature>
<dbReference type="OrthoDB" id="1906526at2"/>
<dbReference type="EMBL" id="SLZZ01000012">
    <property type="protein sequence ID" value="TCS78303.1"/>
    <property type="molecule type" value="Genomic_DNA"/>
</dbReference>
<accession>A0A4R3K693</accession>
<dbReference type="AlphaFoldDB" id="A0A4R3K693"/>